<dbReference type="SUPFAM" id="SSF50494">
    <property type="entry name" value="Trypsin-like serine proteases"/>
    <property type="match status" value="1"/>
</dbReference>
<keyword evidence="3" id="KW-0720">Serine protease</keyword>
<evidence type="ECO:0000313" key="7">
    <source>
        <dbReference type="Proteomes" id="UP000801492"/>
    </source>
</evidence>
<dbReference type="PANTHER" id="PTHR24276:SF91">
    <property type="entry name" value="AT26814P-RELATED"/>
    <property type="match status" value="1"/>
</dbReference>
<comment type="caution">
    <text evidence="6">The sequence shown here is derived from an EMBL/GenBank/DDBJ whole genome shotgun (WGS) entry which is preliminary data.</text>
</comment>
<sequence>MYSPSSLTLRAGSEIRETGGQLVGVAKVCDHPKYNPSNNWDYDFSVLKLETPLTLSSTVQTIAIQPEGEEVPTGVLGRVSGWGKLDFTATSLPWHLQTVEVPKSDDVKCAEAYAGYNITSRMTCYAYDEGGKSPCQVNHNLVILLSIHYNNRWQADSGGPVVANGKLTGVVSWSIRCADPKYPAVFCKISNSEIADHIKQCLKDFRSL</sequence>
<dbReference type="InterPro" id="IPR001254">
    <property type="entry name" value="Trypsin_dom"/>
</dbReference>
<keyword evidence="1" id="KW-0645">Protease</keyword>
<accession>A0A8K0GD25</accession>
<dbReference type="Pfam" id="PF00089">
    <property type="entry name" value="Trypsin"/>
    <property type="match status" value="2"/>
</dbReference>
<dbReference type="PROSITE" id="PS50240">
    <property type="entry name" value="TRYPSIN_DOM"/>
    <property type="match status" value="1"/>
</dbReference>
<evidence type="ECO:0000256" key="1">
    <source>
        <dbReference type="ARBA" id="ARBA00022670"/>
    </source>
</evidence>
<dbReference type="GO" id="GO:0006508">
    <property type="term" value="P:proteolysis"/>
    <property type="evidence" value="ECO:0007669"/>
    <property type="project" value="UniProtKB-KW"/>
</dbReference>
<proteinExistence type="predicted"/>
<dbReference type="EMBL" id="VTPC01004223">
    <property type="protein sequence ID" value="KAF2897372.1"/>
    <property type="molecule type" value="Genomic_DNA"/>
</dbReference>
<evidence type="ECO:0000256" key="4">
    <source>
        <dbReference type="ARBA" id="ARBA00023157"/>
    </source>
</evidence>
<dbReference type="PANTHER" id="PTHR24276">
    <property type="entry name" value="POLYSERASE-RELATED"/>
    <property type="match status" value="1"/>
</dbReference>
<keyword evidence="7" id="KW-1185">Reference proteome</keyword>
<reference evidence="6" key="1">
    <citation type="submission" date="2019-08" db="EMBL/GenBank/DDBJ databases">
        <title>The genome of the North American firefly Photinus pyralis.</title>
        <authorList>
            <consortium name="Photinus pyralis genome working group"/>
            <person name="Fallon T.R."/>
            <person name="Sander Lower S.E."/>
            <person name="Weng J.-K."/>
        </authorList>
    </citation>
    <scope>NUCLEOTIDE SEQUENCE</scope>
    <source>
        <strain evidence="6">TRF0915ILg1</strain>
        <tissue evidence="6">Whole body</tissue>
    </source>
</reference>
<evidence type="ECO:0000256" key="2">
    <source>
        <dbReference type="ARBA" id="ARBA00022801"/>
    </source>
</evidence>
<organism evidence="6 7">
    <name type="scientific">Ignelater luminosus</name>
    <name type="common">Cucubano</name>
    <name type="synonym">Pyrophorus luminosus</name>
    <dbReference type="NCBI Taxonomy" id="2038154"/>
    <lineage>
        <taxon>Eukaryota</taxon>
        <taxon>Metazoa</taxon>
        <taxon>Ecdysozoa</taxon>
        <taxon>Arthropoda</taxon>
        <taxon>Hexapoda</taxon>
        <taxon>Insecta</taxon>
        <taxon>Pterygota</taxon>
        <taxon>Neoptera</taxon>
        <taxon>Endopterygota</taxon>
        <taxon>Coleoptera</taxon>
        <taxon>Polyphaga</taxon>
        <taxon>Elateriformia</taxon>
        <taxon>Elateroidea</taxon>
        <taxon>Elateridae</taxon>
        <taxon>Agrypninae</taxon>
        <taxon>Pyrophorini</taxon>
        <taxon>Ignelater</taxon>
    </lineage>
</organism>
<dbReference type="GO" id="GO:0004252">
    <property type="term" value="F:serine-type endopeptidase activity"/>
    <property type="evidence" value="ECO:0007669"/>
    <property type="project" value="InterPro"/>
</dbReference>
<keyword evidence="4" id="KW-1015">Disulfide bond</keyword>
<dbReference type="SMART" id="SM00020">
    <property type="entry name" value="Tryp_SPc"/>
    <property type="match status" value="1"/>
</dbReference>
<dbReference type="Proteomes" id="UP000801492">
    <property type="component" value="Unassembled WGS sequence"/>
</dbReference>
<dbReference type="InterPro" id="IPR050430">
    <property type="entry name" value="Peptidase_S1"/>
</dbReference>
<protein>
    <recommendedName>
        <fullName evidence="5">Peptidase S1 domain-containing protein</fullName>
    </recommendedName>
</protein>
<name>A0A8K0GD25_IGNLU</name>
<dbReference type="Gene3D" id="2.40.10.10">
    <property type="entry name" value="Trypsin-like serine proteases"/>
    <property type="match status" value="1"/>
</dbReference>
<dbReference type="InterPro" id="IPR043504">
    <property type="entry name" value="Peptidase_S1_PA_chymotrypsin"/>
</dbReference>
<dbReference type="CDD" id="cd00190">
    <property type="entry name" value="Tryp_SPc"/>
    <property type="match status" value="1"/>
</dbReference>
<evidence type="ECO:0000313" key="6">
    <source>
        <dbReference type="EMBL" id="KAF2897372.1"/>
    </source>
</evidence>
<gene>
    <name evidence="6" type="ORF">ILUMI_08799</name>
</gene>
<evidence type="ECO:0000256" key="3">
    <source>
        <dbReference type="ARBA" id="ARBA00022825"/>
    </source>
</evidence>
<feature type="domain" description="Peptidase S1" evidence="5">
    <location>
        <begin position="1"/>
        <end position="203"/>
    </location>
</feature>
<dbReference type="OrthoDB" id="6746550at2759"/>
<dbReference type="InterPro" id="IPR009003">
    <property type="entry name" value="Peptidase_S1_PA"/>
</dbReference>
<dbReference type="AlphaFoldDB" id="A0A8K0GD25"/>
<evidence type="ECO:0000259" key="5">
    <source>
        <dbReference type="PROSITE" id="PS50240"/>
    </source>
</evidence>
<keyword evidence="2" id="KW-0378">Hydrolase</keyword>